<gene>
    <name evidence="2" type="ORF">B0T10DRAFT_464524</name>
</gene>
<evidence type="ECO:0000313" key="3">
    <source>
        <dbReference type="Proteomes" id="UP000777438"/>
    </source>
</evidence>
<dbReference type="AlphaFoldDB" id="A0A9P9AJQ0"/>
<evidence type="ECO:0000313" key="2">
    <source>
        <dbReference type="EMBL" id="KAH6879486.1"/>
    </source>
</evidence>
<accession>A0A9P9AJQ0</accession>
<protein>
    <submittedName>
        <fullName evidence="2">Uncharacterized protein</fullName>
    </submittedName>
</protein>
<reference evidence="2 3" key="1">
    <citation type="journal article" date="2021" name="Nat. Commun.">
        <title>Genetic determinants of endophytism in the Arabidopsis root mycobiome.</title>
        <authorList>
            <person name="Mesny F."/>
            <person name="Miyauchi S."/>
            <person name="Thiergart T."/>
            <person name="Pickel B."/>
            <person name="Atanasova L."/>
            <person name="Karlsson M."/>
            <person name="Huettel B."/>
            <person name="Barry K.W."/>
            <person name="Haridas S."/>
            <person name="Chen C."/>
            <person name="Bauer D."/>
            <person name="Andreopoulos W."/>
            <person name="Pangilinan J."/>
            <person name="LaButti K."/>
            <person name="Riley R."/>
            <person name="Lipzen A."/>
            <person name="Clum A."/>
            <person name="Drula E."/>
            <person name="Henrissat B."/>
            <person name="Kohler A."/>
            <person name="Grigoriev I.V."/>
            <person name="Martin F.M."/>
            <person name="Hacquard S."/>
        </authorList>
    </citation>
    <scope>NUCLEOTIDE SEQUENCE [LARGE SCALE GENOMIC DNA]</scope>
    <source>
        <strain evidence="2 3">MPI-CAGE-CH-0241</strain>
    </source>
</reference>
<comment type="caution">
    <text evidence="2">The sequence shown here is derived from an EMBL/GenBank/DDBJ whole genome shotgun (WGS) entry which is preliminary data.</text>
</comment>
<evidence type="ECO:0000256" key="1">
    <source>
        <dbReference type="SAM" id="SignalP"/>
    </source>
</evidence>
<name>A0A9P9AJQ0_9HYPO</name>
<organism evidence="2 3">
    <name type="scientific">Thelonectria olida</name>
    <dbReference type="NCBI Taxonomy" id="1576542"/>
    <lineage>
        <taxon>Eukaryota</taxon>
        <taxon>Fungi</taxon>
        <taxon>Dikarya</taxon>
        <taxon>Ascomycota</taxon>
        <taxon>Pezizomycotina</taxon>
        <taxon>Sordariomycetes</taxon>
        <taxon>Hypocreomycetidae</taxon>
        <taxon>Hypocreales</taxon>
        <taxon>Nectriaceae</taxon>
        <taxon>Thelonectria</taxon>
    </lineage>
</organism>
<dbReference type="Proteomes" id="UP000777438">
    <property type="component" value="Unassembled WGS sequence"/>
</dbReference>
<dbReference type="EMBL" id="JAGPYM010000029">
    <property type="protein sequence ID" value="KAH6879486.1"/>
    <property type="molecule type" value="Genomic_DNA"/>
</dbReference>
<keyword evidence="1" id="KW-0732">Signal</keyword>
<feature type="signal peptide" evidence="1">
    <location>
        <begin position="1"/>
        <end position="20"/>
    </location>
</feature>
<proteinExistence type="predicted"/>
<feature type="chain" id="PRO_5040250695" evidence="1">
    <location>
        <begin position="21"/>
        <end position="103"/>
    </location>
</feature>
<dbReference type="OrthoDB" id="3936755at2759"/>
<sequence>MHSPTVLLTLAVLAISQATAASIPRQDSGFGDFASGRGSALFGNAGTPCSVGREDGECDQFGRMLNKSLIERHAKLLAYKKVELSQSIAQVLVGAELVEKFGS</sequence>
<keyword evidence="3" id="KW-1185">Reference proteome</keyword>